<dbReference type="Proteomes" id="UP000789524">
    <property type="component" value="Unassembled WGS sequence"/>
</dbReference>
<evidence type="ECO:0000256" key="5">
    <source>
        <dbReference type="SAM" id="Phobius"/>
    </source>
</evidence>
<evidence type="ECO:0000313" key="8">
    <source>
        <dbReference type="Proteomes" id="UP000789524"/>
    </source>
</evidence>
<dbReference type="GO" id="GO:0006506">
    <property type="term" value="P:GPI anchor biosynthetic process"/>
    <property type="evidence" value="ECO:0007669"/>
    <property type="project" value="TreeGrafter"/>
</dbReference>
<keyword evidence="8" id="KW-1185">Reference proteome</keyword>
<feature type="transmembrane region" description="Helical" evidence="5">
    <location>
        <begin position="55"/>
        <end position="74"/>
    </location>
</feature>
<dbReference type="PANTHER" id="PTHR46346:SF1">
    <property type="entry name" value="PHOSPHATIDYLINOSITOL N-ACETYLGLUCOSAMINYLTRANSFERASE SUBUNIT P"/>
    <property type="match status" value="1"/>
</dbReference>
<evidence type="ECO:0000256" key="3">
    <source>
        <dbReference type="ARBA" id="ARBA00022989"/>
    </source>
</evidence>
<name>A0A8J2R8N3_9NEOP</name>
<sequence>MPEHTPAPTPARSLYGFFMYLFSKTVLAIYCIWAITPNSVLHYFNIYYYPQKYWATAVPIQLLVGLTIFAFIIYPSSNLMLTLAIDDVNTIKDTVGKANKINNENNVSETSDFCICRDKNKCMKLSYVASNKELIENTVPQLEDLDMSYVSKKLYLYNKKQ</sequence>
<dbReference type="GO" id="GO:0005783">
    <property type="term" value="C:endoplasmic reticulum"/>
    <property type="evidence" value="ECO:0007669"/>
    <property type="project" value="TreeGrafter"/>
</dbReference>
<evidence type="ECO:0000256" key="2">
    <source>
        <dbReference type="ARBA" id="ARBA00022692"/>
    </source>
</evidence>
<keyword evidence="4 5" id="KW-0472">Membrane</keyword>
<evidence type="ECO:0000259" key="6">
    <source>
        <dbReference type="Pfam" id="PF08510"/>
    </source>
</evidence>
<dbReference type="GO" id="GO:0016020">
    <property type="term" value="C:membrane"/>
    <property type="evidence" value="ECO:0007669"/>
    <property type="project" value="UniProtKB-SubCell"/>
</dbReference>
<reference evidence="7" key="1">
    <citation type="submission" date="2021-09" db="EMBL/GenBank/DDBJ databases">
        <authorList>
            <person name="Martin H S."/>
        </authorList>
    </citation>
    <scope>NUCLEOTIDE SEQUENCE</scope>
</reference>
<dbReference type="OrthoDB" id="690928at2759"/>
<dbReference type="Pfam" id="PF08510">
    <property type="entry name" value="PIG-P"/>
    <property type="match status" value="1"/>
</dbReference>
<proteinExistence type="predicted"/>
<dbReference type="PANTHER" id="PTHR46346">
    <property type="entry name" value="PHOSPHATIDYLINOSITOL N-ACETYLGLUCOSAMINYLTRANSFERASE SUBUNIT P"/>
    <property type="match status" value="1"/>
</dbReference>
<feature type="domain" description="PIG-P" evidence="6">
    <location>
        <begin position="12"/>
        <end position="155"/>
    </location>
</feature>
<keyword evidence="2 5" id="KW-0812">Transmembrane</keyword>
<comment type="caution">
    <text evidence="7">The sequence shown here is derived from an EMBL/GenBank/DDBJ whole genome shotgun (WGS) entry which is preliminary data.</text>
</comment>
<feature type="transmembrane region" description="Helical" evidence="5">
    <location>
        <begin position="12"/>
        <end position="35"/>
    </location>
</feature>
<dbReference type="AlphaFoldDB" id="A0A8J2R8N3"/>
<dbReference type="InterPro" id="IPR013717">
    <property type="entry name" value="PIG-P"/>
</dbReference>
<gene>
    <name evidence="7" type="ORF">DCHRY22_LOCUS15857</name>
</gene>
<evidence type="ECO:0000256" key="1">
    <source>
        <dbReference type="ARBA" id="ARBA00004141"/>
    </source>
</evidence>
<accession>A0A8J2R8N3</accession>
<comment type="subcellular location">
    <subcellularLocation>
        <location evidence="1">Membrane</location>
        <topology evidence="1">Multi-pass membrane protein</topology>
    </subcellularLocation>
</comment>
<protein>
    <submittedName>
        <fullName evidence="7">(African queen) hypothetical protein</fullName>
    </submittedName>
</protein>
<dbReference type="EMBL" id="CAKASE010000083">
    <property type="protein sequence ID" value="CAG9585450.1"/>
    <property type="molecule type" value="Genomic_DNA"/>
</dbReference>
<evidence type="ECO:0000256" key="4">
    <source>
        <dbReference type="ARBA" id="ARBA00023136"/>
    </source>
</evidence>
<evidence type="ECO:0000313" key="7">
    <source>
        <dbReference type="EMBL" id="CAG9585450.1"/>
    </source>
</evidence>
<dbReference type="InterPro" id="IPR052263">
    <property type="entry name" value="GPI_Anchor_Biosynth"/>
</dbReference>
<organism evidence="7 8">
    <name type="scientific">Danaus chrysippus</name>
    <name type="common">African queen</name>
    <dbReference type="NCBI Taxonomy" id="151541"/>
    <lineage>
        <taxon>Eukaryota</taxon>
        <taxon>Metazoa</taxon>
        <taxon>Ecdysozoa</taxon>
        <taxon>Arthropoda</taxon>
        <taxon>Hexapoda</taxon>
        <taxon>Insecta</taxon>
        <taxon>Pterygota</taxon>
        <taxon>Neoptera</taxon>
        <taxon>Endopterygota</taxon>
        <taxon>Lepidoptera</taxon>
        <taxon>Glossata</taxon>
        <taxon>Ditrysia</taxon>
        <taxon>Papilionoidea</taxon>
        <taxon>Nymphalidae</taxon>
        <taxon>Danainae</taxon>
        <taxon>Danaini</taxon>
        <taxon>Danaina</taxon>
        <taxon>Danaus</taxon>
        <taxon>Anosia</taxon>
    </lineage>
</organism>
<keyword evidence="3 5" id="KW-1133">Transmembrane helix</keyword>